<dbReference type="Pfam" id="PF07279">
    <property type="entry name" value="DUF1442"/>
    <property type="match status" value="1"/>
</dbReference>
<organism evidence="1">
    <name type="scientific">Daucus carota subsp. sativus</name>
    <name type="common">Carrot</name>
    <dbReference type="NCBI Taxonomy" id="79200"/>
    <lineage>
        <taxon>Eukaryota</taxon>
        <taxon>Viridiplantae</taxon>
        <taxon>Streptophyta</taxon>
        <taxon>Embryophyta</taxon>
        <taxon>Tracheophyta</taxon>
        <taxon>Spermatophyta</taxon>
        <taxon>Magnoliopsida</taxon>
        <taxon>eudicotyledons</taxon>
        <taxon>Gunneridae</taxon>
        <taxon>Pentapetalae</taxon>
        <taxon>asterids</taxon>
        <taxon>campanulids</taxon>
        <taxon>Apiales</taxon>
        <taxon>Apiaceae</taxon>
        <taxon>Apioideae</taxon>
        <taxon>Scandiceae</taxon>
        <taxon>Daucinae</taxon>
        <taxon>Daucus</taxon>
        <taxon>Daucus sect. Daucus</taxon>
    </lineage>
</organism>
<accession>A0A161XXI8</accession>
<name>A0A161XXI8_DAUCS</name>
<proteinExistence type="predicted"/>
<dbReference type="Gene3D" id="3.40.50.150">
    <property type="entry name" value="Vaccinia Virus protein VP39"/>
    <property type="match status" value="1"/>
</dbReference>
<dbReference type="InterPro" id="IPR009902">
    <property type="entry name" value="DUF1442"/>
</dbReference>
<reference evidence="1" key="1">
    <citation type="journal article" date="2016" name="Nat. Genet.">
        <title>A high-quality carrot genome assembly provides new insights into carotenoid accumulation and asterid genome evolution.</title>
        <authorList>
            <person name="Iorizzo M."/>
            <person name="Ellison S."/>
            <person name="Senalik D."/>
            <person name="Zeng P."/>
            <person name="Satapoomin P."/>
            <person name="Huang J."/>
            <person name="Bowman M."/>
            <person name="Iovene M."/>
            <person name="Sanseverino W."/>
            <person name="Cavagnaro P."/>
            <person name="Yildiz M."/>
            <person name="Macko-Podgorni A."/>
            <person name="Moranska E."/>
            <person name="Grzebelus E."/>
            <person name="Grzebelus D."/>
            <person name="Ashrafi H."/>
            <person name="Zheng Z."/>
            <person name="Cheng S."/>
            <person name="Spooner D."/>
            <person name="Van Deynze A."/>
            <person name="Simon P."/>
        </authorList>
    </citation>
    <scope>NUCLEOTIDE SEQUENCE [LARGE SCALE GENOMIC DNA]</scope>
    <source>
        <tissue evidence="1">Leaf</tissue>
    </source>
</reference>
<dbReference type="KEGG" id="dcr:108212294"/>
<dbReference type="OMA" id="MVMEPRS"/>
<dbReference type="Gramene" id="KZN01347">
    <property type="protein sequence ID" value="KZN01347"/>
    <property type="gene ID" value="DCAR_010101"/>
</dbReference>
<sequence>MEFVSALAAGRQAKLIVEITTQGVTPLTLALAVAATQTRGHLICIVPHDKTKNTISNHLKQHMDLEKVARIVIGDPCEVIKQYKNIDFAVIDGKYEDHLRLFEIIDMKQKGSVVVVNSKVCRKSFGEVVKGKRGSVESVVSFPFGEGMELTRMGSSNSCGGRSCRSGKSRRFYVVDE</sequence>
<dbReference type="EMBL" id="LNRQ01000003">
    <property type="protein sequence ID" value="KZN01347.1"/>
    <property type="molecule type" value="Genomic_DNA"/>
</dbReference>
<dbReference type="STRING" id="79200.A0A161XXI8"/>
<gene>
    <name evidence="1" type="ORF">DCAR_010101</name>
</gene>
<dbReference type="PANTHER" id="PTHR33593:SF16">
    <property type="entry name" value="OS08G0110600 PROTEIN"/>
    <property type="match status" value="1"/>
</dbReference>
<evidence type="ECO:0000313" key="1">
    <source>
        <dbReference type="EMBL" id="KZN01347.1"/>
    </source>
</evidence>
<dbReference type="OrthoDB" id="774871at2759"/>
<dbReference type="AlphaFoldDB" id="A0A161XXI8"/>
<protein>
    <submittedName>
        <fullName evidence="1">Uncharacterized protein</fullName>
    </submittedName>
</protein>
<dbReference type="PANTHER" id="PTHR33593">
    <property type="entry name" value="DUF1442 FAMILY PROTEIN"/>
    <property type="match status" value="1"/>
</dbReference>
<comment type="caution">
    <text evidence="1">The sequence shown here is derived from an EMBL/GenBank/DDBJ whole genome shotgun (WGS) entry which is preliminary data.</text>
</comment>
<dbReference type="InterPro" id="IPR029063">
    <property type="entry name" value="SAM-dependent_MTases_sf"/>
</dbReference>